<reference evidence="1 2" key="1">
    <citation type="journal article" date="2022" name="Nat. Ecol. Evol.">
        <title>A masculinizing supergene underlies an exaggerated male reproductive morph in a spider.</title>
        <authorList>
            <person name="Hendrickx F."/>
            <person name="De Corte Z."/>
            <person name="Sonet G."/>
            <person name="Van Belleghem S.M."/>
            <person name="Kostlbacher S."/>
            <person name="Vangestel C."/>
        </authorList>
    </citation>
    <scope>NUCLEOTIDE SEQUENCE [LARGE SCALE GENOMIC DNA]</scope>
    <source>
        <strain evidence="1">W744_W776</strain>
    </source>
</reference>
<comment type="caution">
    <text evidence="1">The sequence shown here is derived from an EMBL/GenBank/DDBJ whole genome shotgun (WGS) entry which is preliminary data.</text>
</comment>
<evidence type="ECO:0000313" key="1">
    <source>
        <dbReference type="EMBL" id="KAG8191582.1"/>
    </source>
</evidence>
<dbReference type="AlphaFoldDB" id="A0AAV6V628"/>
<gene>
    <name evidence="1" type="ORF">JTE90_021184</name>
</gene>
<dbReference type="Proteomes" id="UP000827092">
    <property type="component" value="Unassembled WGS sequence"/>
</dbReference>
<protein>
    <submittedName>
        <fullName evidence="1">Uncharacterized protein</fullName>
    </submittedName>
</protein>
<organism evidence="1 2">
    <name type="scientific">Oedothorax gibbosus</name>
    <dbReference type="NCBI Taxonomy" id="931172"/>
    <lineage>
        <taxon>Eukaryota</taxon>
        <taxon>Metazoa</taxon>
        <taxon>Ecdysozoa</taxon>
        <taxon>Arthropoda</taxon>
        <taxon>Chelicerata</taxon>
        <taxon>Arachnida</taxon>
        <taxon>Araneae</taxon>
        <taxon>Araneomorphae</taxon>
        <taxon>Entelegynae</taxon>
        <taxon>Araneoidea</taxon>
        <taxon>Linyphiidae</taxon>
        <taxon>Erigoninae</taxon>
        <taxon>Oedothorax</taxon>
    </lineage>
</organism>
<proteinExistence type="predicted"/>
<evidence type="ECO:0000313" key="2">
    <source>
        <dbReference type="Proteomes" id="UP000827092"/>
    </source>
</evidence>
<sequence length="82" mass="8697">MPGILIELSSDTRRVVTAIDDACVTAITARGLSSQSRRLFLVGIGHDGEFCMGESSSQVVGEMGDVPVCNLQEAFLDILSLP</sequence>
<dbReference type="EMBL" id="JAFNEN010000157">
    <property type="protein sequence ID" value="KAG8191582.1"/>
    <property type="molecule type" value="Genomic_DNA"/>
</dbReference>
<accession>A0AAV6V628</accession>
<name>A0AAV6V628_9ARAC</name>
<keyword evidence="2" id="KW-1185">Reference proteome</keyword>